<dbReference type="RefSeq" id="WP_071249767.1">
    <property type="nucleotide sequence ID" value="NZ_MTPU01000058.1"/>
</dbReference>
<comment type="caution">
    <text evidence="1">The sequence shown here is derived from an EMBL/GenBank/DDBJ whole genome shotgun (WGS) entry which is preliminary data.</text>
</comment>
<name>A0A9Q5QUE3_9CYAN</name>
<dbReference type="GO" id="GO:0016706">
    <property type="term" value="F:2-oxoglutarate-dependent dioxygenase activity"/>
    <property type="evidence" value="ECO:0007669"/>
    <property type="project" value="UniProtKB-ARBA"/>
</dbReference>
<evidence type="ECO:0000313" key="1">
    <source>
        <dbReference type="EMBL" id="OPH08514.1"/>
    </source>
</evidence>
<dbReference type="InterPro" id="IPR008775">
    <property type="entry name" value="Phytyl_CoA_dOase-like"/>
</dbReference>
<dbReference type="Pfam" id="PF05721">
    <property type="entry name" value="PhyH"/>
    <property type="match status" value="1"/>
</dbReference>
<dbReference type="AlphaFoldDB" id="A0A9Q5QUE3"/>
<sequence length="316" mass="36407">MNKTNSVLRKDISLEDLIPLLVQAENIDYWRNLNPNSQISDFPFSSLSYPCNNTPDLQKEYRLQLQQEGYFQTNPVIPPQIIQEMLTCIETVKKAGFPTMFALVYDIFYHGFSYFNSILTDLLGSQYQLIPNFWIYYIEPSDHGKGFELHRDAEYKNTIDSNGIPTVLTVWVAITDATPLNSCMYIVPANRDPQYRDAIQDLTTGGTKFALEDIRALPTSAGTVSFWDQYVFHWGSRGSQRAKNPRISYAMYFQRGDISPVDNVAITIPSNLNFQTRLGLICRGLYRYSYMQFKETPGTTPVVDFMLRHIESLRYI</sequence>
<protein>
    <submittedName>
        <fullName evidence="1">Mitomycin antibiotics/polyketide fumonisin biosynthesis protein</fullName>
    </submittedName>
</protein>
<dbReference type="Proteomes" id="UP000190056">
    <property type="component" value="Unassembled WGS sequence"/>
</dbReference>
<reference evidence="1 2" key="1">
    <citation type="submission" date="2017-01" db="EMBL/GenBank/DDBJ databases">
        <authorList>
            <person name="Abreu V.A."/>
            <person name="Popin R.V."/>
            <person name="Rigonato J."/>
            <person name="Andreote A.P."/>
            <person name="Schaker P.C."/>
            <person name="Hoff-Risseti C."/>
            <person name="Alvarenga D.O."/>
            <person name="Varani A.M."/>
            <person name="Fiore M.F."/>
        </authorList>
    </citation>
    <scope>NUCLEOTIDE SEQUENCE [LARGE SCALE GENOMIC DNA]</scope>
    <source>
        <strain evidence="1 2">CENA302</strain>
    </source>
</reference>
<dbReference type="Gene3D" id="2.60.120.620">
    <property type="entry name" value="q2cbj1_9rhob like domain"/>
    <property type="match status" value="1"/>
</dbReference>
<gene>
    <name evidence="1" type="ORF">CENA302_15765</name>
</gene>
<evidence type="ECO:0000313" key="2">
    <source>
        <dbReference type="Proteomes" id="UP000190056"/>
    </source>
</evidence>
<proteinExistence type="predicted"/>
<dbReference type="SUPFAM" id="SSF51197">
    <property type="entry name" value="Clavaminate synthase-like"/>
    <property type="match status" value="1"/>
</dbReference>
<dbReference type="EMBL" id="MTPU01000058">
    <property type="protein sequence ID" value="OPH08514.1"/>
    <property type="molecule type" value="Genomic_DNA"/>
</dbReference>
<accession>A0A9Q5QUE3</accession>
<organism evidence="1 2">
    <name type="scientific">Cylindrospermopsis raciborskii CENA302</name>
    <dbReference type="NCBI Taxonomy" id="1170768"/>
    <lineage>
        <taxon>Bacteria</taxon>
        <taxon>Bacillati</taxon>
        <taxon>Cyanobacteriota</taxon>
        <taxon>Cyanophyceae</taxon>
        <taxon>Nostocales</taxon>
        <taxon>Aphanizomenonaceae</taxon>
        <taxon>Cylindrospermopsis</taxon>
    </lineage>
</organism>